<feature type="transmembrane region" description="Helical" evidence="1">
    <location>
        <begin position="63"/>
        <end position="81"/>
    </location>
</feature>
<gene>
    <name evidence="2" type="ORF">pmac_cds_801</name>
</gene>
<accession>A0A2U7UG55</accession>
<dbReference type="RefSeq" id="YP_009481485.1">
    <property type="nucleotide sequence ID" value="NC_037665.1"/>
</dbReference>
<keyword evidence="1" id="KW-0812">Transmembrane</keyword>
<protein>
    <submittedName>
        <fullName evidence="2">Uncharacterized protein</fullName>
    </submittedName>
</protein>
<sequence length="106" mass="10646">MHRHDLHPAACRPLAHRTLTALGATALVLAAATWVGLIVAGAGAPFPSVSVVARGVRPLCDTLATLFALGAATATVGLLLVEAGRARDDFAARAASGLVREATVAA</sequence>
<organism evidence="2">
    <name type="scientific">Pandoravirus macleodensis</name>
    <dbReference type="NCBI Taxonomy" id="2107707"/>
    <lineage>
        <taxon>Viruses</taxon>
        <taxon>Pandoravirus</taxon>
    </lineage>
</organism>
<reference evidence="2" key="1">
    <citation type="journal article" date="2018" name="Nat. Commun.">
        <title>Diversity and evolution of the emerging Pandoraviridae family.</title>
        <authorList>
            <person name="Legendre M."/>
            <person name="Fabre E."/>
            <person name="Poirot O."/>
            <person name="Jeudy S."/>
            <person name="Lartigue A."/>
            <person name="Alempic J.M."/>
            <person name="Beucher L."/>
            <person name="Philippe N."/>
            <person name="Bertaux L."/>
            <person name="Christo-Foroux E."/>
            <person name="Labadie K."/>
            <person name="Coute Y."/>
            <person name="Abergel C."/>
            <person name="Claverie J.M."/>
        </authorList>
    </citation>
    <scope>NUCLEOTIDE SEQUENCE [LARGE SCALE GENOMIC DNA]</scope>
    <source>
        <strain evidence="2">Macleodensis</strain>
    </source>
</reference>
<keyword evidence="1" id="KW-1133">Transmembrane helix</keyword>
<dbReference type="Proteomes" id="UP000249758">
    <property type="component" value="Segment"/>
</dbReference>
<proteinExistence type="predicted"/>
<evidence type="ECO:0000313" key="2">
    <source>
        <dbReference type="EMBL" id="AVK77489.1"/>
    </source>
</evidence>
<dbReference type="EMBL" id="MG011691">
    <property type="protein sequence ID" value="AVK77489.1"/>
    <property type="molecule type" value="Genomic_DNA"/>
</dbReference>
<evidence type="ECO:0000256" key="1">
    <source>
        <dbReference type="SAM" id="Phobius"/>
    </source>
</evidence>
<dbReference type="GeneID" id="36841944"/>
<name>A0A2U7UG55_9VIRU</name>
<dbReference type="KEGG" id="vg:36841944"/>
<keyword evidence="1" id="KW-0472">Membrane</keyword>
<feature type="transmembrane region" description="Helical" evidence="1">
    <location>
        <begin position="21"/>
        <end position="43"/>
    </location>
</feature>